<evidence type="ECO:0000313" key="10">
    <source>
        <dbReference type="Proteomes" id="UP001497623"/>
    </source>
</evidence>
<dbReference type="PROSITE" id="PS50225">
    <property type="entry name" value="SOCS"/>
    <property type="match status" value="1"/>
</dbReference>
<dbReference type="Proteomes" id="UP001497623">
    <property type="component" value="Unassembled WGS sequence"/>
</dbReference>
<keyword evidence="10" id="KW-1185">Reference proteome</keyword>
<dbReference type="InterPro" id="IPR036860">
    <property type="entry name" value="SH2_dom_sf"/>
</dbReference>
<dbReference type="InterPro" id="IPR036036">
    <property type="entry name" value="SOCS_box-like_dom_sf"/>
</dbReference>
<dbReference type="AlphaFoldDB" id="A0AAV2QNL1"/>
<feature type="non-terminal residue" evidence="9">
    <location>
        <position position="371"/>
    </location>
</feature>
<keyword evidence="2" id="KW-0734">Signal transduction inhibitor</keyword>
<dbReference type="GO" id="GO:0009968">
    <property type="term" value="P:negative regulation of signal transduction"/>
    <property type="evidence" value="ECO:0007669"/>
    <property type="project" value="UniProtKB-KW"/>
</dbReference>
<dbReference type="GO" id="GO:0046854">
    <property type="term" value="P:phosphatidylinositol phosphate biosynthetic process"/>
    <property type="evidence" value="ECO:0007669"/>
    <property type="project" value="TreeGrafter"/>
</dbReference>
<dbReference type="InterPro" id="IPR000980">
    <property type="entry name" value="SH2"/>
</dbReference>
<feature type="region of interest" description="Disordered" evidence="6">
    <location>
        <begin position="37"/>
        <end position="58"/>
    </location>
</feature>
<dbReference type="SUPFAM" id="SSF158235">
    <property type="entry name" value="SOCS box-like"/>
    <property type="match status" value="1"/>
</dbReference>
<evidence type="ECO:0000259" key="7">
    <source>
        <dbReference type="PROSITE" id="PS50001"/>
    </source>
</evidence>
<accession>A0AAV2QNL1</accession>
<comment type="caution">
    <text evidence="9">The sequence shown here is derived from an EMBL/GenBank/DDBJ whole genome shotgun (WGS) entry which is preliminary data.</text>
</comment>
<dbReference type="PANTHER" id="PTHR10155:SF16">
    <property type="entry name" value="SUPPRESSOR OF CYTOKINE SIGNALING 2"/>
    <property type="match status" value="1"/>
</dbReference>
<gene>
    <name evidence="9" type="ORF">MNOR_LOCUS15305</name>
</gene>
<dbReference type="Pfam" id="PF00017">
    <property type="entry name" value="SH2"/>
    <property type="match status" value="1"/>
</dbReference>
<keyword evidence="3" id="KW-0833">Ubl conjugation pathway</keyword>
<keyword evidence="4 5" id="KW-0727">SH2 domain</keyword>
<dbReference type="SMART" id="SM00969">
    <property type="entry name" value="SOCS_box"/>
    <property type="match status" value="1"/>
</dbReference>
<dbReference type="SMART" id="SM00252">
    <property type="entry name" value="SH2"/>
    <property type="match status" value="1"/>
</dbReference>
<evidence type="ECO:0000256" key="3">
    <source>
        <dbReference type="ARBA" id="ARBA00022786"/>
    </source>
</evidence>
<dbReference type="SUPFAM" id="SSF55550">
    <property type="entry name" value="SH2 domain"/>
    <property type="match status" value="1"/>
</dbReference>
<dbReference type="GO" id="GO:0035556">
    <property type="term" value="P:intracellular signal transduction"/>
    <property type="evidence" value="ECO:0007669"/>
    <property type="project" value="InterPro"/>
</dbReference>
<evidence type="ECO:0000259" key="8">
    <source>
        <dbReference type="PROSITE" id="PS50225"/>
    </source>
</evidence>
<dbReference type="PROSITE" id="PS50001">
    <property type="entry name" value="SH2"/>
    <property type="match status" value="1"/>
</dbReference>
<sequence length="371" mass="42298">VPLIYAMSRWCRYADLPQVPPCAGGEFLLLQHQRPHHHASNPLNHATPAPILTSSHHPPRLNMAAAQHLQQQQIQQQLHQQQLQQHFQQCLQTPHISGHMFHFPSLNNSNSSTLNNLSPPTAHHHHSHCVCSLHGTLCTPPAAWPGHWADNRKCGIHSPIASPRMHTSGGGIVPTHKTSSVSLPDPWENLSPEAHYWTGLDDERVLSSTRRVLEESGWYWSEMSWQQAVTLLQPCSVGTFLLRDSYNARFLYSLSVQTERGPTSVRIHYSGGKFRLDCESHMASTIPDFTCIVQLLQYYIRVNEKIKEHVWVDEHGKKYSPITVRQPYKHSVASLKHQCRLKINSSLPRTHSAAHLPPTLFQYLDEYPYWC</sequence>
<dbReference type="InterPro" id="IPR001496">
    <property type="entry name" value="SOCS_box"/>
</dbReference>
<proteinExistence type="predicted"/>
<keyword evidence="1" id="KW-0341">Growth regulation</keyword>
<feature type="domain" description="SOCS box" evidence="8">
    <location>
        <begin position="323"/>
        <end position="370"/>
    </location>
</feature>
<organism evidence="9 10">
    <name type="scientific">Meganyctiphanes norvegica</name>
    <name type="common">Northern krill</name>
    <name type="synonym">Thysanopoda norvegica</name>
    <dbReference type="NCBI Taxonomy" id="48144"/>
    <lineage>
        <taxon>Eukaryota</taxon>
        <taxon>Metazoa</taxon>
        <taxon>Ecdysozoa</taxon>
        <taxon>Arthropoda</taxon>
        <taxon>Crustacea</taxon>
        <taxon>Multicrustacea</taxon>
        <taxon>Malacostraca</taxon>
        <taxon>Eumalacostraca</taxon>
        <taxon>Eucarida</taxon>
        <taxon>Euphausiacea</taxon>
        <taxon>Euphausiidae</taxon>
        <taxon>Meganyctiphanes</taxon>
    </lineage>
</organism>
<reference evidence="9 10" key="1">
    <citation type="submission" date="2024-05" db="EMBL/GenBank/DDBJ databases">
        <authorList>
            <person name="Wallberg A."/>
        </authorList>
    </citation>
    <scope>NUCLEOTIDE SEQUENCE [LARGE SCALE GENOMIC DNA]</scope>
</reference>
<dbReference type="GO" id="GO:0046935">
    <property type="term" value="F:1-phosphatidylinositol-3-kinase regulator activity"/>
    <property type="evidence" value="ECO:0007669"/>
    <property type="project" value="TreeGrafter"/>
</dbReference>
<dbReference type="GO" id="GO:0005942">
    <property type="term" value="C:phosphatidylinositol 3-kinase complex"/>
    <property type="evidence" value="ECO:0007669"/>
    <property type="project" value="TreeGrafter"/>
</dbReference>
<evidence type="ECO:0000256" key="5">
    <source>
        <dbReference type="PROSITE-ProRule" id="PRU00191"/>
    </source>
</evidence>
<evidence type="ECO:0000256" key="6">
    <source>
        <dbReference type="SAM" id="MobiDB-lite"/>
    </source>
</evidence>
<name>A0AAV2QNL1_MEGNR</name>
<feature type="domain" description="SH2" evidence="7">
    <location>
        <begin position="218"/>
        <end position="322"/>
    </location>
</feature>
<evidence type="ECO:0008006" key="11">
    <source>
        <dbReference type="Google" id="ProtNLM"/>
    </source>
</evidence>
<evidence type="ECO:0000313" key="9">
    <source>
        <dbReference type="EMBL" id="CAL4095034.1"/>
    </source>
</evidence>
<evidence type="ECO:0000256" key="2">
    <source>
        <dbReference type="ARBA" id="ARBA00022700"/>
    </source>
</evidence>
<dbReference type="CDD" id="cd09923">
    <property type="entry name" value="SH2_SOCS_family"/>
    <property type="match status" value="1"/>
</dbReference>
<evidence type="ECO:0000256" key="1">
    <source>
        <dbReference type="ARBA" id="ARBA00022604"/>
    </source>
</evidence>
<evidence type="ECO:0000256" key="4">
    <source>
        <dbReference type="ARBA" id="ARBA00022999"/>
    </source>
</evidence>
<dbReference type="Gene3D" id="3.30.505.10">
    <property type="entry name" value="SH2 domain"/>
    <property type="match status" value="1"/>
</dbReference>
<protein>
    <recommendedName>
        <fullName evidence="11">Cytokine-inducible SH2-containing protein</fullName>
    </recommendedName>
</protein>
<dbReference type="EMBL" id="CAXKWB010009519">
    <property type="protein sequence ID" value="CAL4095034.1"/>
    <property type="molecule type" value="Genomic_DNA"/>
</dbReference>
<dbReference type="PANTHER" id="PTHR10155">
    <property type="entry name" value="PHOSPHATIDYLINOSITOL 3-KINASE REGULATORY SUBUNIT"/>
    <property type="match status" value="1"/>
</dbReference>
<feature type="non-terminal residue" evidence="9">
    <location>
        <position position="1"/>
    </location>
</feature>